<gene>
    <name evidence="5" type="ORF">BTJ39_23465</name>
</gene>
<dbReference type="PROSITE" id="PS50887">
    <property type="entry name" value="GGDEF"/>
    <property type="match status" value="1"/>
</dbReference>
<dbReference type="SUPFAM" id="SSF55073">
    <property type="entry name" value="Nucleotide cyclase"/>
    <property type="match status" value="1"/>
</dbReference>
<dbReference type="PANTHER" id="PTHR45138">
    <property type="entry name" value="REGULATORY COMPONENTS OF SENSORY TRANSDUCTION SYSTEM"/>
    <property type="match status" value="1"/>
</dbReference>
<evidence type="ECO:0000313" key="6">
    <source>
        <dbReference type="Proteomes" id="UP000190667"/>
    </source>
</evidence>
<dbReference type="InterPro" id="IPR000160">
    <property type="entry name" value="GGDEF_dom"/>
</dbReference>
<dbReference type="InterPro" id="IPR029787">
    <property type="entry name" value="Nucleotide_cyclase"/>
</dbReference>
<protein>
    <recommendedName>
        <fullName evidence="2">diguanylate cyclase</fullName>
        <ecNumber evidence="2">2.7.7.65</ecNumber>
    </recommendedName>
</protein>
<keyword evidence="6" id="KW-1185">Reference proteome</keyword>
<evidence type="ECO:0000256" key="2">
    <source>
        <dbReference type="ARBA" id="ARBA00012528"/>
    </source>
</evidence>
<evidence type="ECO:0000256" key="3">
    <source>
        <dbReference type="ARBA" id="ARBA00034247"/>
    </source>
</evidence>
<dbReference type="STRING" id="1926881.BTJ39_23465"/>
<dbReference type="RefSeq" id="WP_176110422.1">
    <property type="nucleotide sequence ID" value="NZ_MRUL01000035.1"/>
</dbReference>
<dbReference type="InterPro" id="IPR050469">
    <property type="entry name" value="Diguanylate_Cyclase"/>
</dbReference>
<name>A0A1S8Y773_9GAMM</name>
<dbReference type="EC" id="2.7.7.65" evidence="2"/>
<evidence type="ECO:0000259" key="4">
    <source>
        <dbReference type="PROSITE" id="PS50887"/>
    </source>
</evidence>
<feature type="domain" description="GGDEF" evidence="4">
    <location>
        <begin position="168"/>
        <end position="300"/>
    </location>
</feature>
<dbReference type="CDD" id="cd01949">
    <property type="entry name" value="GGDEF"/>
    <property type="match status" value="1"/>
</dbReference>
<reference evidence="5 6" key="1">
    <citation type="submission" date="2016-12" db="EMBL/GenBank/DDBJ databases">
        <title>Izhakiella australiana sp. nov. of genus Izhakiella isolated from Australian desert.</title>
        <authorList>
            <person name="Ji M."/>
        </authorList>
    </citation>
    <scope>NUCLEOTIDE SEQUENCE [LARGE SCALE GENOMIC DNA]</scope>
    <source>
        <strain evidence="5 6">D4N98</strain>
    </source>
</reference>
<dbReference type="InterPro" id="IPR043128">
    <property type="entry name" value="Rev_trsase/Diguanyl_cyclase"/>
</dbReference>
<dbReference type="PROSITE" id="PS51257">
    <property type="entry name" value="PROKAR_LIPOPROTEIN"/>
    <property type="match status" value="1"/>
</dbReference>
<dbReference type="Gene3D" id="3.30.450.20">
    <property type="entry name" value="PAS domain"/>
    <property type="match status" value="1"/>
</dbReference>
<dbReference type="NCBIfam" id="TIGR00254">
    <property type="entry name" value="GGDEF"/>
    <property type="match status" value="1"/>
</dbReference>
<dbReference type="GO" id="GO:0052621">
    <property type="term" value="F:diguanylate cyclase activity"/>
    <property type="evidence" value="ECO:0007669"/>
    <property type="project" value="UniProtKB-EC"/>
</dbReference>
<comment type="caution">
    <text evidence="5">The sequence shown here is derived from an EMBL/GenBank/DDBJ whole genome shotgun (WGS) entry which is preliminary data.</text>
</comment>
<dbReference type="SMART" id="SM00267">
    <property type="entry name" value="GGDEF"/>
    <property type="match status" value="1"/>
</dbReference>
<accession>A0A1S8Y773</accession>
<dbReference type="InterPro" id="IPR035965">
    <property type="entry name" value="PAS-like_dom_sf"/>
</dbReference>
<dbReference type="AlphaFoldDB" id="A0A1S8Y773"/>
<dbReference type="Proteomes" id="UP000190667">
    <property type="component" value="Unassembled WGS sequence"/>
</dbReference>
<evidence type="ECO:0000256" key="1">
    <source>
        <dbReference type="ARBA" id="ARBA00004665"/>
    </source>
</evidence>
<dbReference type="Gene3D" id="3.30.70.270">
    <property type="match status" value="1"/>
</dbReference>
<comment type="catalytic activity">
    <reaction evidence="3">
        <text>2 GTP = 3',3'-c-di-GMP + 2 diphosphate</text>
        <dbReference type="Rhea" id="RHEA:24898"/>
        <dbReference type="ChEBI" id="CHEBI:33019"/>
        <dbReference type="ChEBI" id="CHEBI:37565"/>
        <dbReference type="ChEBI" id="CHEBI:58805"/>
        <dbReference type="EC" id="2.7.7.65"/>
    </reaction>
</comment>
<dbReference type="Pfam" id="PF00990">
    <property type="entry name" value="GGDEF"/>
    <property type="match status" value="1"/>
</dbReference>
<sequence>MKNSNYDKTKLPEEILNALPFLLSCISKEGRYVLMNDHHANYYGIDRNDAIGKQCHNFLTLESEIIAQLDSPLTGEDFFLSEMINQQSSHPKEHCYWLSSTVPLKLHQHHDYDHLIMLAIDITGIINNISQLSIKAFTDSLTGLFNRHWLNGYIDRHQIENDSPPEKSRRGIIIIDLDNFKHINDRWGHDTGDAVLKIAARRLLLVIRQQDKLVRFGGDEFVAVINDATPALLQDITSRLSYCLSRSPVQFERKTINISASIGCSEYYPQEDFLSCLKTADEALYMAKQSGRNHAFFGERKR</sequence>
<organism evidence="5 6">
    <name type="scientific">Izhakiella australiensis</name>
    <dbReference type="NCBI Taxonomy" id="1926881"/>
    <lineage>
        <taxon>Bacteria</taxon>
        <taxon>Pseudomonadati</taxon>
        <taxon>Pseudomonadota</taxon>
        <taxon>Gammaproteobacteria</taxon>
        <taxon>Enterobacterales</taxon>
        <taxon>Erwiniaceae</taxon>
        <taxon>Izhakiella</taxon>
    </lineage>
</organism>
<dbReference type="Pfam" id="PF08448">
    <property type="entry name" value="PAS_4"/>
    <property type="match status" value="1"/>
</dbReference>
<evidence type="ECO:0000313" key="5">
    <source>
        <dbReference type="EMBL" id="OON34697.1"/>
    </source>
</evidence>
<comment type="pathway">
    <text evidence="1">Purine metabolism; 3',5'-cyclic di-GMP biosynthesis.</text>
</comment>
<dbReference type="SUPFAM" id="SSF55785">
    <property type="entry name" value="PYP-like sensor domain (PAS domain)"/>
    <property type="match status" value="1"/>
</dbReference>
<dbReference type="InterPro" id="IPR013656">
    <property type="entry name" value="PAS_4"/>
</dbReference>
<proteinExistence type="predicted"/>
<dbReference type="EMBL" id="MRUL01000035">
    <property type="protein sequence ID" value="OON34697.1"/>
    <property type="molecule type" value="Genomic_DNA"/>
</dbReference>
<dbReference type="PANTHER" id="PTHR45138:SF9">
    <property type="entry name" value="DIGUANYLATE CYCLASE DGCM-RELATED"/>
    <property type="match status" value="1"/>
</dbReference>